<evidence type="ECO:0000256" key="5">
    <source>
        <dbReference type="ARBA" id="ARBA00013081"/>
    </source>
</evidence>
<comment type="subcellular location">
    <subcellularLocation>
        <location evidence="3">Membrane</location>
        <topology evidence="3">Peripheral membrane protein</topology>
    </subcellularLocation>
</comment>
<evidence type="ECO:0000313" key="14">
    <source>
        <dbReference type="Proteomes" id="UP001054902"/>
    </source>
</evidence>
<evidence type="ECO:0000256" key="10">
    <source>
        <dbReference type="RuleBase" id="RU003465"/>
    </source>
</evidence>
<keyword evidence="8 10" id="KW-0904">Protein phosphatase</keyword>
<feature type="region of interest" description="Disordered" evidence="11">
    <location>
        <begin position="1"/>
        <end position="42"/>
    </location>
</feature>
<comment type="cofactor">
    <cofactor evidence="1">
        <name>Mn(2+)</name>
        <dbReference type="ChEBI" id="CHEBI:29035"/>
    </cofactor>
</comment>
<protein>
    <recommendedName>
        <fullName evidence="5">protein-serine/threonine phosphatase</fullName>
        <ecNumber evidence="5">3.1.3.16</ecNumber>
    </recommendedName>
</protein>
<feature type="compositionally biased region" description="Basic and acidic residues" evidence="11">
    <location>
        <begin position="21"/>
        <end position="38"/>
    </location>
</feature>
<evidence type="ECO:0000259" key="12">
    <source>
        <dbReference type="PROSITE" id="PS51746"/>
    </source>
</evidence>
<dbReference type="Pfam" id="PF00481">
    <property type="entry name" value="PP2C"/>
    <property type="match status" value="2"/>
</dbReference>
<gene>
    <name evidence="13" type="ORF">CTEN210_17420</name>
</gene>
<dbReference type="Gene3D" id="3.60.40.10">
    <property type="entry name" value="PPM-type phosphatase domain"/>
    <property type="match status" value="1"/>
</dbReference>
<proteinExistence type="inferred from homology"/>
<evidence type="ECO:0000256" key="1">
    <source>
        <dbReference type="ARBA" id="ARBA00001936"/>
    </source>
</evidence>
<organism evidence="13 14">
    <name type="scientific">Chaetoceros tenuissimus</name>
    <dbReference type="NCBI Taxonomy" id="426638"/>
    <lineage>
        <taxon>Eukaryota</taxon>
        <taxon>Sar</taxon>
        <taxon>Stramenopiles</taxon>
        <taxon>Ochrophyta</taxon>
        <taxon>Bacillariophyta</taxon>
        <taxon>Coscinodiscophyceae</taxon>
        <taxon>Chaetocerotophycidae</taxon>
        <taxon>Chaetocerotales</taxon>
        <taxon>Chaetocerotaceae</taxon>
        <taxon>Chaetoceros</taxon>
    </lineage>
</organism>
<dbReference type="EC" id="3.1.3.16" evidence="5"/>
<dbReference type="InterPro" id="IPR015655">
    <property type="entry name" value="PP2C"/>
</dbReference>
<dbReference type="PROSITE" id="PS01032">
    <property type="entry name" value="PPM_1"/>
    <property type="match status" value="1"/>
</dbReference>
<sequence>MGNSLEGFSETNESSIGGPITEKETERGYMMKTRDDRYSSTGSETSEVKFAVSSMQGWRATMEDTHILAPSLQIPTPGGYETLHDHALFCVFDGHGGNFTSDFAGDNFLRIFTQRPEWEAYLSMSASERREVPGVKLVKSALFGAFFDIDSELRTLYKKKIEMYGGSMNPKSMSRGRSRRKKVHAVEDERDSQSSSRQPSPQSMPKVVVDRSGSTAVMVLLTPDHIICCNAGDSRAILCRDGGAMPLSFDHKPNSPSELSRVKDAGGFVRYRRVDGDLAVSRGLGDFRFKMNDAMDPTLQKVSIEPELIVCPRDDDNDEFLVLACDGIWDVMDNQECAEEIQNVMDSGESDMGNICENMLDTCLKRNSRDNMTICVVTLPSGADGIKPIRD</sequence>
<feature type="domain" description="PPM-type phosphatase" evidence="12">
    <location>
        <begin position="49"/>
        <end position="379"/>
    </location>
</feature>
<dbReference type="CDD" id="cd00143">
    <property type="entry name" value="PP2Cc"/>
    <property type="match status" value="1"/>
</dbReference>
<dbReference type="SUPFAM" id="SSF81606">
    <property type="entry name" value="PP2C-like"/>
    <property type="match status" value="1"/>
</dbReference>
<reference evidence="13 14" key="1">
    <citation type="journal article" date="2021" name="Sci. Rep.">
        <title>The genome of the diatom Chaetoceros tenuissimus carries an ancient integrated fragment of an extant virus.</title>
        <authorList>
            <person name="Hongo Y."/>
            <person name="Kimura K."/>
            <person name="Takaki Y."/>
            <person name="Yoshida Y."/>
            <person name="Baba S."/>
            <person name="Kobayashi G."/>
            <person name="Nagasaki K."/>
            <person name="Hano T."/>
            <person name="Tomaru Y."/>
        </authorList>
    </citation>
    <scope>NUCLEOTIDE SEQUENCE [LARGE SCALE GENOMIC DNA]</scope>
    <source>
        <strain evidence="13 14">NIES-3715</strain>
    </source>
</reference>
<evidence type="ECO:0000256" key="9">
    <source>
        <dbReference type="ARBA" id="ARBA00023211"/>
    </source>
</evidence>
<keyword evidence="14" id="KW-1185">Reference proteome</keyword>
<dbReference type="GO" id="GO:0046872">
    <property type="term" value="F:metal ion binding"/>
    <property type="evidence" value="ECO:0007669"/>
    <property type="project" value="UniProtKB-KW"/>
</dbReference>
<keyword evidence="6" id="KW-0479">Metal-binding</keyword>
<dbReference type="GO" id="GO:0016020">
    <property type="term" value="C:membrane"/>
    <property type="evidence" value="ECO:0007669"/>
    <property type="project" value="UniProtKB-SubCell"/>
</dbReference>
<name>A0AAD3DE21_9STRA</name>
<dbReference type="PROSITE" id="PS51746">
    <property type="entry name" value="PPM_2"/>
    <property type="match status" value="1"/>
</dbReference>
<evidence type="ECO:0000256" key="11">
    <source>
        <dbReference type="SAM" id="MobiDB-lite"/>
    </source>
</evidence>
<comment type="cofactor">
    <cofactor evidence="2">
        <name>Mg(2+)</name>
        <dbReference type="ChEBI" id="CHEBI:18420"/>
    </cofactor>
</comment>
<keyword evidence="9" id="KW-0464">Manganese</keyword>
<comment type="caution">
    <text evidence="13">The sequence shown here is derived from an EMBL/GenBank/DDBJ whole genome shotgun (WGS) entry which is preliminary data.</text>
</comment>
<evidence type="ECO:0000256" key="3">
    <source>
        <dbReference type="ARBA" id="ARBA00004170"/>
    </source>
</evidence>
<dbReference type="SMART" id="SM00332">
    <property type="entry name" value="PP2Cc"/>
    <property type="match status" value="1"/>
</dbReference>
<dbReference type="Proteomes" id="UP001054902">
    <property type="component" value="Unassembled WGS sequence"/>
</dbReference>
<evidence type="ECO:0000256" key="7">
    <source>
        <dbReference type="ARBA" id="ARBA00022801"/>
    </source>
</evidence>
<evidence type="ECO:0000256" key="6">
    <source>
        <dbReference type="ARBA" id="ARBA00022723"/>
    </source>
</evidence>
<evidence type="ECO:0000313" key="13">
    <source>
        <dbReference type="EMBL" id="GFH60944.1"/>
    </source>
</evidence>
<feature type="region of interest" description="Disordered" evidence="11">
    <location>
        <begin position="167"/>
        <end position="209"/>
    </location>
</feature>
<accession>A0AAD3DE21</accession>
<dbReference type="PANTHER" id="PTHR13832:SF565">
    <property type="entry name" value="AT28366P-RELATED"/>
    <property type="match status" value="1"/>
</dbReference>
<dbReference type="InterPro" id="IPR036457">
    <property type="entry name" value="PPM-type-like_dom_sf"/>
</dbReference>
<comment type="similarity">
    <text evidence="4 10">Belongs to the PP2C family.</text>
</comment>
<dbReference type="InterPro" id="IPR000222">
    <property type="entry name" value="PP2C_BS"/>
</dbReference>
<dbReference type="AlphaFoldDB" id="A0AAD3DE21"/>
<dbReference type="GO" id="GO:0004722">
    <property type="term" value="F:protein serine/threonine phosphatase activity"/>
    <property type="evidence" value="ECO:0007669"/>
    <property type="project" value="UniProtKB-EC"/>
</dbReference>
<dbReference type="InterPro" id="IPR001932">
    <property type="entry name" value="PPM-type_phosphatase-like_dom"/>
</dbReference>
<dbReference type="PANTHER" id="PTHR13832">
    <property type="entry name" value="PROTEIN PHOSPHATASE 2C"/>
    <property type="match status" value="1"/>
</dbReference>
<evidence type="ECO:0000256" key="4">
    <source>
        <dbReference type="ARBA" id="ARBA00006702"/>
    </source>
</evidence>
<feature type="compositionally biased region" description="Basic residues" evidence="11">
    <location>
        <begin position="174"/>
        <end position="183"/>
    </location>
</feature>
<keyword evidence="7 10" id="KW-0378">Hydrolase</keyword>
<feature type="compositionally biased region" description="Low complexity" evidence="11">
    <location>
        <begin position="193"/>
        <end position="203"/>
    </location>
</feature>
<dbReference type="EMBL" id="BLLK01000069">
    <property type="protein sequence ID" value="GFH60944.1"/>
    <property type="molecule type" value="Genomic_DNA"/>
</dbReference>
<evidence type="ECO:0000256" key="2">
    <source>
        <dbReference type="ARBA" id="ARBA00001946"/>
    </source>
</evidence>
<evidence type="ECO:0000256" key="8">
    <source>
        <dbReference type="ARBA" id="ARBA00022912"/>
    </source>
</evidence>